<gene>
    <name evidence="2" type="ORF">FOY43_01115</name>
</gene>
<keyword evidence="1" id="KW-1133">Transmembrane helix</keyword>
<protein>
    <submittedName>
        <fullName evidence="2">Uncharacterized protein</fullName>
    </submittedName>
</protein>
<organism evidence="2 3">
    <name type="scientific">Mycoplasma anserisalpingitidis</name>
    <dbReference type="NCBI Taxonomy" id="519450"/>
    <lineage>
        <taxon>Bacteria</taxon>
        <taxon>Bacillati</taxon>
        <taxon>Mycoplasmatota</taxon>
        <taxon>Mollicutes</taxon>
        <taxon>Mycoplasmataceae</taxon>
        <taxon>Mycoplasma</taxon>
    </lineage>
</organism>
<proteinExistence type="predicted"/>
<sequence>MNLFNLEILEKPKDIDIITKLGGKITNFVLLLAIIVTFIIIILTVFWILFNWFKMVKASDNYKFEQAKKSIKIGLLIIMIFIFFIITVFIFRFNYH</sequence>
<keyword evidence="1" id="KW-0812">Transmembrane</keyword>
<evidence type="ECO:0000313" key="2">
    <source>
        <dbReference type="EMBL" id="QDY88265.1"/>
    </source>
</evidence>
<accession>A0A5B8K5I9</accession>
<name>A0A5B8K5I9_9MOLU</name>
<feature type="transmembrane region" description="Helical" evidence="1">
    <location>
        <begin position="73"/>
        <end position="93"/>
    </location>
</feature>
<evidence type="ECO:0000313" key="3">
    <source>
        <dbReference type="Proteomes" id="UP000317512"/>
    </source>
</evidence>
<dbReference type="EMBL" id="CP041663">
    <property type="protein sequence ID" value="QDY88265.1"/>
    <property type="molecule type" value="Genomic_DNA"/>
</dbReference>
<evidence type="ECO:0000256" key="1">
    <source>
        <dbReference type="SAM" id="Phobius"/>
    </source>
</evidence>
<reference evidence="3" key="1">
    <citation type="submission" date="2019-07" db="EMBL/GenBank/DDBJ databases">
        <title>Complete genome sequences of three Mycoplasma sp. 1220 strains.</title>
        <authorList>
            <person name="Grozner D."/>
            <person name="Forro B."/>
            <person name="Kovacs A.B."/>
            <person name="Marton S."/>
            <person name="Banyai K."/>
            <person name="Kreizinger Z."/>
            <person name="Sulyok K.M."/>
            <person name="Gyuranecz M."/>
        </authorList>
    </citation>
    <scope>NUCLEOTIDE SEQUENCE [LARGE SCALE GENOMIC DNA]</scope>
    <source>
        <strain evidence="3">MYCAV93</strain>
    </source>
</reference>
<dbReference type="Proteomes" id="UP000317512">
    <property type="component" value="Chromosome"/>
</dbReference>
<dbReference type="AlphaFoldDB" id="A0A5B8K5I9"/>
<feature type="transmembrane region" description="Helical" evidence="1">
    <location>
        <begin position="28"/>
        <end position="53"/>
    </location>
</feature>
<keyword evidence="1" id="KW-0472">Membrane</keyword>
<dbReference type="RefSeq" id="WP_146308736.1">
    <property type="nucleotide sequence ID" value="NZ_CP041663.1"/>
</dbReference>